<organism evidence="1 2">
    <name type="scientific">Cricetulus griseus</name>
    <name type="common">Chinese hamster</name>
    <name type="synonym">Cricetulus barabensis griseus</name>
    <dbReference type="NCBI Taxonomy" id="10029"/>
    <lineage>
        <taxon>Eukaryota</taxon>
        <taxon>Metazoa</taxon>
        <taxon>Chordata</taxon>
        <taxon>Craniata</taxon>
        <taxon>Vertebrata</taxon>
        <taxon>Euteleostomi</taxon>
        <taxon>Mammalia</taxon>
        <taxon>Eutheria</taxon>
        <taxon>Euarchontoglires</taxon>
        <taxon>Glires</taxon>
        <taxon>Rodentia</taxon>
        <taxon>Myomorpha</taxon>
        <taxon>Muroidea</taxon>
        <taxon>Cricetidae</taxon>
        <taxon>Cricetinae</taxon>
        <taxon>Cricetulus</taxon>
    </lineage>
</organism>
<evidence type="ECO:0000313" key="2">
    <source>
        <dbReference type="Proteomes" id="UP000001075"/>
    </source>
</evidence>
<evidence type="ECO:0000313" key="1">
    <source>
        <dbReference type="EMBL" id="EGW00115.1"/>
    </source>
</evidence>
<gene>
    <name evidence="1" type="ORF">I79_006910</name>
</gene>
<dbReference type="Proteomes" id="UP000001075">
    <property type="component" value="Unassembled WGS sequence"/>
</dbReference>
<sequence>MGMSLPLLQELLGWCQAPPPTPKWQRAQKLLWCSHLQLLPRGARSFCRAALLESS</sequence>
<name>G3H948_CRIGR</name>
<dbReference type="EMBL" id="JH000222">
    <property type="protein sequence ID" value="EGW00115.1"/>
    <property type="molecule type" value="Genomic_DNA"/>
</dbReference>
<proteinExistence type="predicted"/>
<dbReference type="GlyGen" id="G3H948">
    <property type="glycosylation" value="1 site"/>
</dbReference>
<dbReference type="AlphaFoldDB" id="G3H948"/>
<reference evidence="2" key="1">
    <citation type="journal article" date="2011" name="Nat. Biotechnol.">
        <title>The genomic sequence of the Chinese hamster ovary (CHO)-K1 cell line.</title>
        <authorList>
            <person name="Xu X."/>
            <person name="Nagarajan H."/>
            <person name="Lewis N.E."/>
            <person name="Pan S."/>
            <person name="Cai Z."/>
            <person name="Liu X."/>
            <person name="Chen W."/>
            <person name="Xie M."/>
            <person name="Wang W."/>
            <person name="Hammond S."/>
            <person name="Andersen M.R."/>
            <person name="Neff N."/>
            <person name="Passarelli B."/>
            <person name="Koh W."/>
            <person name="Fan H.C."/>
            <person name="Wang J."/>
            <person name="Gui Y."/>
            <person name="Lee K.H."/>
            <person name="Betenbaugh M.J."/>
            <person name="Quake S.R."/>
            <person name="Famili I."/>
            <person name="Palsson B.O."/>
            <person name="Wang J."/>
        </authorList>
    </citation>
    <scope>NUCLEOTIDE SEQUENCE [LARGE SCALE GENOMIC DNA]</scope>
    <source>
        <strain evidence="2">CHO K1 cell line</strain>
    </source>
</reference>
<protein>
    <submittedName>
        <fullName evidence="1">Uncharacterized protein</fullName>
    </submittedName>
</protein>
<accession>G3H948</accession>
<dbReference type="InParanoid" id="G3H948"/>